<dbReference type="PANTHER" id="PTHR37694">
    <property type="entry name" value="SLR8022 PROTEIN"/>
    <property type="match status" value="1"/>
</dbReference>
<dbReference type="Gene3D" id="2.60.120.10">
    <property type="entry name" value="Jelly Rolls"/>
    <property type="match status" value="1"/>
</dbReference>
<accession>A0A2N5ZBA6</accession>
<proteinExistence type="predicted"/>
<comment type="caution">
    <text evidence="2">The sequence shown here is derived from an EMBL/GenBank/DDBJ whole genome shotgun (WGS) entry which is preliminary data.</text>
</comment>
<dbReference type="SUPFAM" id="SSF51182">
    <property type="entry name" value="RmlC-like cupins"/>
    <property type="match status" value="1"/>
</dbReference>
<dbReference type="AlphaFoldDB" id="A0A2N5ZBA6"/>
<evidence type="ECO:0000313" key="3">
    <source>
        <dbReference type="Proteomes" id="UP000234857"/>
    </source>
</evidence>
<evidence type="ECO:0000313" key="2">
    <source>
        <dbReference type="EMBL" id="PLX15884.1"/>
    </source>
</evidence>
<feature type="domain" description="Cupin type-2" evidence="1">
    <location>
        <begin position="41"/>
        <end position="109"/>
    </location>
</feature>
<dbReference type="InterPro" id="IPR014710">
    <property type="entry name" value="RmlC-like_jellyroll"/>
</dbReference>
<dbReference type="EMBL" id="PKTG01000127">
    <property type="protein sequence ID" value="PLX15884.1"/>
    <property type="molecule type" value="Genomic_DNA"/>
</dbReference>
<dbReference type="InterPro" id="IPR011051">
    <property type="entry name" value="RmlC_Cupin_sf"/>
</dbReference>
<dbReference type="PANTHER" id="PTHR37694:SF1">
    <property type="entry name" value="SLR8022 PROTEIN"/>
    <property type="match status" value="1"/>
</dbReference>
<reference evidence="2 3" key="1">
    <citation type="submission" date="2017-11" db="EMBL/GenBank/DDBJ databases">
        <title>Genome-resolved metagenomics identifies genetic mobility, metabolic interactions, and unexpected diversity in perchlorate-reducing communities.</title>
        <authorList>
            <person name="Barnum T.P."/>
            <person name="Figueroa I.A."/>
            <person name="Carlstrom C.I."/>
            <person name="Lucas L.N."/>
            <person name="Engelbrektson A.L."/>
            <person name="Coates J.D."/>
        </authorList>
    </citation>
    <scope>NUCLEOTIDE SEQUENCE [LARGE SCALE GENOMIC DNA]</scope>
    <source>
        <strain evidence="2">BM706</strain>
    </source>
</reference>
<dbReference type="Proteomes" id="UP000234857">
    <property type="component" value="Unassembled WGS sequence"/>
</dbReference>
<organism evidence="2 3">
    <name type="scientific">Muiribacterium halophilum</name>
    <dbReference type="NCBI Taxonomy" id="2053465"/>
    <lineage>
        <taxon>Bacteria</taxon>
        <taxon>Candidatus Muiribacteriota</taxon>
        <taxon>Candidatus Muiribacteriia</taxon>
        <taxon>Candidatus Muiribacteriales</taxon>
        <taxon>Candidatus Muiribacteriaceae</taxon>
        <taxon>Candidatus Muiribacterium</taxon>
    </lineage>
</organism>
<protein>
    <submittedName>
        <fullName evidence="2">Cupin</fullName>
    </submittedName>
</protein>
<dbReference type="Pfam" id="PF07883">
    <property type="entry name" value="Cupin_2"/>
    <property type="match status" value="1"/>
</dbReference>
<evidence type="ECO:0000259" key="1">
    <source>
        <dbReference type="Pfam" id="PF07883"/>
    </source>
</evidence>
<dbReference type="CDD" id="cd02222">
    <property type="entry name" value="cupin_TM1459-like"/>
    <property type="match status" value="1"/>
</dbReference>
<dbReference type="InterPro" id="IPR013096">
    <property type="entry name" value="Cupin_2"/>
</dbReference>
<gene>
    <name evidence="2" type="ORF">C0601_11895</name>
</gene>
<name>A0A2N5ZBA6_MUIH1</name>
<sequence length="113" mass="13032">MLVDEYRNVEESKVDMCGADGVSIRWLIGKNTKDAPFYMRHFTVEVGGNTPLHTHNFEHEVYILEGEGEMNTGEKTFPLKPGSFLFVKKNEKHQFRNLSKDIPLKFLCMIPVN</sequence>